<evidence type="ECO:0000256" key="1">
    <source>
        <dbReference type="ARBA" id="ARBA00022679"/>
    </source>
</evidence>
<keyword evidence="2" id="KW-0012">Acyltransferase</keyword>
<dbReference type="PANTHER" id="PTHR43877">
    <property type="entry name" value="AMINOALKYLPHOSPHONATE N-ACETYLTRANSFERASE-RELATED-RELATED"/>
    <property type="match status" value="1"/>
</dbReference>
<dbReference type="GO" id="GO:0016747">
    <property type="term" value="F:acyltransferase activity, transferring groups other than amino-acyl groups"/>
    <property type="evidence" value="ECO:0007669"/>
    <property type="project" value="InterPro"/>
</dbReference>
<dbReference type="PANTHER" id="PTHR43877:SF2">
    <property type="entry name" value="AMINOALKYLPHOSPHONATE N-ACETYLTRANSFERASE-RELATED"/>
    <property type="match status" value="1"/>
</dbReference>
<dbReference type="SUPFAM" id="SSF55729">
    <property type="entry name" value="Acyl-CoA N-acyltransferases (Nat)"/>
    <property type="match status" value="1"/>
</dbReference>
<dbReference type="Pfam" id="PF00583">
    <property type="entry name" value="Acetyltransf_1"/>
    <property type="match status" value="1"/>
</dbReference>
<accession>A0A3N2QL54</accession>
<dbReference type="InterPro" id="IPR016181">
    <property type="entry name" value="Acyl_CoA_acyltransferase"/>
</dbReference>
<protein>
    <submittedName>
        <fullName evidence="4">GNAT family N-acetyltransferase</fullName>
    </submittedName>
</protein>
<name>A0A3N2QL54_9RHOB</name>
<dbReference type="RefSeq" id="WP_123644073.1">
    <property type="nucleotide sequence ID" value="NZ_ML119093.1"/>
</dbReference>
<dbReference type="OrthoDB" id="9805924at2"/>
<dbReference type="PROSITE" id="PS51186">
    <property type="entry name" value="GNAT"/>
    <property type="match status" value="1"/>
</dbReference>
<dbReference type="CDD" id="cd04301">
    <property type="entry name" value="NAT_SF"/>
    <property type="match status" value="1"/>
</dbReference>
<keyword evidence="5" id="KW-1185">Reference proteome</keyword>
<keyword evidence="1 4" id="KW-0808">Transferase</keyword>
<evidence type="ECO:0000313" key="4">
    <source>
        <dbReference type="EMBL" id="ROT95903.1"/>
    </source>
</evidence>
<evidence type="ECO:0000256" key="2">
    <source>
        <dbReference type="ARBA" id="ARBA00023315"/>
    </source>
</evidence>
<evidence type="ECO:0000313" key="5">
    <source>
        <dbReference type="Proteomes" id="UP000268016"/>
    </source>
</evidence>
<dbReference type="EMBL" id="RDRB01000014">
    <property type="protein sequence ID" value="ROT95903.1"/>
    <property type="molecule type" value="Genomic_DNA"/>
</dbReference>
<dbReference type="Proteomes" id="UP000268016">
    <property type="component" value="Unassembled WGS sequence"/>
</dbReference>
<dbReference type="InterPro" id="IPR000182">
    <property type="entry name" value="GNAT_dom"/>
</dbReference>
<dbReference type="AlphaFoldDB" id="A0A3N2QL54"/>
<comment type="caution">
    <text evidence="4">The sequence shown here is derived from an EMBL/GenBank/DDBJ whole genome shotgun (WGS) entry which is preliminary data.</text>
</comment>
<organism evidence="4 5">
    <name type="scientific">Histidinibacterium lentulum</name>
    <dbReference type="NCBI Taxonomy" id="2480588"/>
    <lineage>
        <taxon>Bacteria</taxon>
        <taxon>Pseudomonadati</taxon>
        <taxon>Pseudomonadota</taxon>
        <taxon>Alphaproteobacteria</taxon>
        <taxon>Rhodobacterales</taxon>
        <taxon>Paracoccaceae</taxon>
        <taxon>Histidinibacterium</taxon>
    </lineage>
</organism>
<evidence type="ECO:0000259" key="3">
    <source>
        <dbReference type="PROSITE" id="PS51186"/>
    </source>
</evidence>
<proteinExistence type="predicted"/>
<dbReference type="Gene3D" id="3.40.630.30">
    <property type="match status" value="1"/>
</dbReference>
<gene>
    <name evidence="4" type="ORF">EAT49_19805</name>
</gene>
<dbReference type="InterPro" id="IPR050832">
    <property type="entry name" value="Bact_Acetyltransf"/>
</dbReference>
<reference evidence="4 5" key="1">
    <citation type="submission" date="2018-10" db="EMBL/GenBank/DDBJ databases">
        <title>Histidinibacterium lentulum gen. nov., sp. nov., a marine bacterium from the culture broth of Picochlorum sp. 122.</title>
        <authorList>
            <person name="Wang G."/>
        </authorList>
    </citation>
    <scope>NUCLEOTIDE SEQUENCE [LARGE SCALE GENOMIC DNA]</scope>
    <source>
        <strain evidence="4 5">B17</strain>
    </source>
</reference>
<feature type="domain" description="N-acetyltransferase" evidence="3">
    <location>
        <begin position="3"/>
        <end position="149"/>
    </location>
</feature>
<sequence>MPVGLRPLTRADYPAWRGLWSAYLTFYGTSVPEDVAQTTFARLTGDDPGDFHARLAIVGGRPVGLVHYLFHRHCWRIENVCYLQDLYAEPAVRGQGVGRALIEAVYAEADAAGAPRVWWLTQHFNEEARRLYDRLGRISDFVKYDRAPA</sequence>